<dbReference type="PANTHER" id="PTHR32089">
    <property type="entry name" value="METHYL-ACCEPTING CHEMOTAXIS PROTEIN MCPB"/>
    <property type="match status" value="1"/>
</dbReference>
<keyword evidence="11" id="KW-1185">Reference proteome</keyword>
<evidence type="ECO:0000313" key="10">
    <source>
        <dbReference type="EMBL" id="NLS13411.1"/>
    </source>
</evidence>
<dbReference type="Gene3D" id="3.30.450.20">
    <property type="entry name" value="PAS domain"/>
    <property type="match status" value="2"/>
</dbReference>
<feature type="transmembrane region" description="Helical" evidence="6">
    <location>
        <begin position="12"/>
        <end position="31"/>
    </location>
</feature>
<reference evidence="10 11" key="1">
    <citation type="submission" date="2020-04" db="EMBL/GenBank/DDBJ databases">
        <title>Vibrio sp. SM6, a novel species isolated from seawater.</title>
        <authorList>
            <person name="Wang X."/>
        </authorList>
    </citation>
    <scope>NUCLEOTIDE SEQUENCE [LARGE SCALE GENOMIC DNA]</scope>
    <source>
        <strain evidence="10 11">SM6</strain>
    </source>
</reference>
<evidence type="ECO:0000259" key="8">
    <source>
        <dbReference type="PROSITE" id="PS50192"/>
    </source>
</evidence>
<dbReference type="InterPro" id="IPR000727">
    <property type="entry name" value="T_SNARE_dom"/>
</dbReference>
<evidence type="ECO:0000256" key="1">
    <source>
        <dbReference type="ARBA" id="ARBA00004429"/>
    </source>
</evidence>
<dbReference type="Proteomes" id="UP000535589">
    <property type="component" value="Unassembled WGS sequence"/>
</dbReference>
<dbReference type="FunFam" id="1.10.287.950:FF:000001">
    <property type="entry name" value="Methyl-accepting chemotaxis sensory transducer"/>
    <property type="match status" value="1"/>
</dbReference>
<evidence type="ECO:0000256" key="3">
    <source>
        <dbReference type="ARBA" id="ARBA00023224"/>
    </source>
</evidence>
<keyword evidence="6" id="KW-0812">Transmembrane</keyword>
<evidence type="ECO:0000259" key="7">
    <source>
        <dbReference type="PROSITE" id="PS50111"/>
    </source>
</evidence>
<gene>
    <name evidence="10" type="ORF">HGP28_10950</name>
</gene>
<dbReference type="PANTHER" id="PTHR32089:SF117">
    <property type="entry name" value="METHYL ACCEPTING SENSORY TRANSDUCER WITH CACHE_1 SMALL MOLECULE BINDING DOMAIN"/>
    <property type="match status" value="1"/>
</dbReference>
<dbReference type="InterPro" id="IPR004089">
    <property type="entry name" value="MCPsignal_dom"/>
</dbReference>
<comment type="subcellular location">
    <subcellularLocation>
        <location evidence="1">Cell inner membrane</location>
        <topology evidence="1">Multi-pass membrane protein</topology>
    </subcellularLocation>
</comment>
<evidence type="ECO:0000256" key="2">
    <source>
        <dbReference type="ARBA" id="ARBA00022519"/>
    </source>
</evidence>
<name>A0A7X8TRQ6_9VIBR</name>
<keyword evidence="6" id="KW-1133">Transmembrane helix</keyword>
<dbReference type="SUPFAM" id="SSF58104">
    <property type="entry name" value="Methyl-accepting chemotaxis protein (MCP) signaling domain"/>
    <property type="match status" value="1"/>
</dbReference>
<dbReference type="InterPro" id="IPR003660">
    <property type="entry name" value="HAMP_dom"/>
</dbReference>
<feature type="transmembrane region" description="Helical" evidence="6">
    <location>
        <begin position="269"/>
        <end position="290"/>
    </location>
</feature>
<comment type="similarity">
    <text evidence="4">Belongs to the methyl-accepting chemotaxis (MCP) protein family.</text>
</comment>
<keyword evidence="2" id="KW-0997">Cell inner membrane</keyword>
<keyword evidence="6" id="KW-0472">Membrane</keyword>
<comment type="caution">
    <text evidence="10">The sequence shown here is derived from an EMBL/GenBank/DDBJ whole genome shotgun (WGS) entry which is preliminary data.</text>
</comment>
<keyword evidence="3 5" id="KW-0807">Transducer</keyword>
<evidence type="ECO:0000256" key="6">
    <source>
        <dbReference type="SAM" id="Phobius"/>
    </source>
</evidence>
<dbReference type="Pfam" id="PF00672">
    <property type="entry name" value="HAMP"/>
    <property type="match status" value="1"/>
</dbReference>
<dbReference type="PROSITE" id="PS50885">
    <property type="entry name" value="HAMP"/>
    <property type="match status" value="1"/>
</dbReference>
<dbReference type="PROSITE" id="PS50192">
    <property type="entry name" value="T_SNARE"/>
    <property type="match status" value="1"/>
</dbReference>
<dbReference type="PROSITE" id="PS50111">
    <property type="entry name" value="CHEMOTAXIS_TRANSDUC_2"/>
    <property type="match status" value="1"/>
</dbReference>
<evidence type="ECO:0000256" key="4">
    <source>
        <dbReference type="ARBA" id="ARBA00029447"/>
    </source>
</evidence>
<dbReference type="SMART" id="SM00304">
    <property type="entry name" value="HAMP"/>
    <property type="match status" value="1"/>
</dbReference>
<dbReference type="RefSeq" id="WP_168836495.1">
    <property type="nucleotide sequence ID" value="NZ_JABAIK010000009.1"/>
</dbReference>
<dbReference type="Gene3D" id="1.10.287.950">
    <property type="entry name" value="Methyl-accepting chemotaxis protein"/>
    <property type="match status" value="1"/>
</dbReference>
<proteinExistence type="inferred from homology"/>
<dbReference type="PROSITE" id="PS51257">
    <property type="entry name" value="PROKAR_LIPOPROTEIN"/>
    <property type="match status" value="1"/>
</dbReference>
<feature type="domain" description="Methyl-accepting transducer" evidence="7">
    <location>
        <begin position="351"/>
        <end position="587"/>
    </location>
</feature>
<keyword evidence="2" id="KW-1003">Cell membrane</keyword>
<sequence length="624" mass="67951">MLQKLKFGTKLTAAACLAVTLGCSIVGYLGYSSSKEQIISESRQQIATSSLIYTTEFSTWLRNKEISIENMPQDASWMLVKNILNVLTATGEFDNLFMIHEDGSFKKTENISIAQFSEGDANQWEWAQATHNNDKLTLSKVYKNDETGNKNIFIVKKLPYYEGTILMAGQTDITPMEKSLTELRLPGNGFAFVADQSGTILYGTARDVKPNINQYNVSRAMLQSNRELSEINFNNQTYLAYVEAIPGTELKTVLMIEESSLMVDINRVAMSQLLTSILVILGSLAVIFLLMKKLMRPLEEVTAALTEIAQGEGDLTKTLKVSGDDEIGMLSKSFNTFIQNLSGIIKSVDTQAVELSEISKISKDRTVMATNMLSKQQTDVEMVATAVNEMNFATVEIARHADQTAKTAQSSSERAIKGLEIVTNSISTIGSLSNEIKSTSSVINNLNHHVTEIGGILDAIKGIADQTNLLALNAAIEAARAGEAGRGFAVVADEVRLLSQKTQESTSEISGTISTLESIVAKVTALMETSASLAQETVAESEDVSQAFENINASIQEISSMSLQIAKAVEEQTSVTDEVSKNINQIQEVSHELARGSQQTLNDSSDISAKSLEVSALMKQFKTS</sequence>
<dbReference type="CDD" id="cd06225">
    <property type="entry name" value="HAMP"/>
    <property type="match status" value="1"/>
</dbReference>
<evidence type="ECO:0000313" key="11">
    <source>
        <dbReference type="Proteomes" id="UP000535589"/>
    </source>
</evidence>
<dbReference type="Pfam" id="PF00015">
    <property type="entry name" value="MCPsignal"/>
    <property type="match status" value="1"/>
</dbReference>
<organism evidence="10 11">
    <name type="scientific">Vibrio agarilyticus</name>
    <dbReference type="NCBI Taxonomy" id="2726741"/>
    <lineage>
        <taxon>Bacteria</taxon>
        <taxon>Pseudomonadati</taxon>
        <taxon>Pseudomonadota</taxon>
        <taxon>Gammaproteobacteria</taxon>
        <taxon>Vibrionales</taxon>
        <taxon>Vibrionaceae</taxon>
        <taxon>Vibrio</taxon>
    </lineage>
</organism>
<feature type="domain" description="HAMP" evidence="9">
    <location>
        <begin position="292"/>
        <end position="346"/>
    </location>
</feature>
<dbReference type="GO" id="GO:0005886">
    <property type="term" value="C:plasma membrane"/>
    <property type="evidence" value="ECO:0007669"/>
    <property type="project" value="UniProtKB-SubCell"/>
</dbReference>
<dbReference type="AlphaFoldDB" id="A0A7X8TRQ6"/>
<evidence type="ECO:0000256" key="5">
    <source>
        <dbReference type="PROSITE-ProRule" id="PRU00284"/>
    </source>
</evidence>
<accession>A0A7X8TRQ6</accession>
<dbReference type="GO" id="GO:0006935">
    <property type="term" value="P:chemotaxis"/>
    <property type="evidence" value="ECO:0007669"/>
    <property type="project" value="UniProtKB-ARBA"/>
</dbReference>
<evidence type="ECO:0000259" key="9">
    <source>
        <dbReference type="PROSITE" id="PS50885"/>
    </source>
</evidence>
<dbReference type="EMBL" id="JABAIK010000009">
    <property type="protein sequence ID" value="NLS13411.1"/>
    <property type="molecule type" value="Genomic_DNA"/>
</dbReference>
<dbReference type="SMART" id="SM00283">
    <property type="entry name" value="MA"/>
    <property type="match status" value="1"/>
</dbReference>
<dbReference type="CDD" id="cd11386">
    <property type="entry name" value="MCP_signal"/>
    <property type="match status" value="1"/>
</dbReference>
<feature type="domain" description="T-SNARE coiled-coil homology" evidence="8">
    <location>
        <begin position="538"/>
        <end position="586"/>
    </location>
</feature>
<protein>
    <submittedName>
        <fullName evidence="10">HAMP domain-containing protein</fullName>
    </submittedName>
</protein>
<dbReference type="GO" id="GO:0007165">
    <property type="term" value="P:signal transduction"/>
    <property type="evidence" value="ECO:0007669"/>
    <property type="project" value="UniProtKB-KW"/>
</dbReference>